<dbReference type="InterPro" id="IPR000210">
    <property type="entry name" value="BTB/POZ_dom"/>
</dbReference>
<evidence type="ECO:0008006" key="5">
    <source>
        <dbReference type="Google" id="ProtNLM"/>
    </source>
</evidence>
<reference evidence="3 4" key="2">
    <citation type="journal article" date="2018" name="New Phytol.">
        <title>High intraspecific genome diversity in the model arbuscular mycorrhizal symbiont Rhizophagus irregularis.</title>
        <authorList>
            <person name="Chen E.C.H."/>
            <person name="Morin E."/>
            <person name="Beaudet D."/>
            <person name="Noel J."/>
            <person name="Yildirir G."/>
            <person name="Ndikumana S."/>
            <person name="Charron P."/>
            <person name="St-Onge C."/>
            <person name="Giorgi J."/>
            <person name="Kruger M."/>
            <person name="Marton T."/>
            <person name="Ropars J."/>
            <person name="Grigoriev I.V."/>
            <person name="Hainaut M."/>
            <person name="Henrissat B."/>
            <person name="Roux C."/>
            <person name="Martin F."/>
            <person name="Corradi N."/>
        </authorList>
    </citation>
    <scope>NUCLEOTIDE SEQUENCE [LARGE SCALE GENOMIC DNA]</scope>
    <source>
        <strain evidence="3 4">DAOM 197198</strain>
    </source>
</reference>
<sequence>MSHRLLLFNVLISNSIYTSFSLHNRYFFFLIIIIMSQYLSTLSFDLINLLEKADDHNVLIEVGQEKTFRAHSSILRARSEYFHTALSNDWLRKEGDMIIFKKPNISYNAFNIILRYIYSGTIYLEQLEDLEIFKLIEASDELCLFELFNHVQDYLITYKVTWLQQNIFSVIQVAFDHESCEKLRKFCLNIINENAWNFFKSEELLHISETVISRLLKKDDLGIEEIDIWGFLIKWGIENSDVPAESDLENFSSQDFSNLEKTLHNLLPLIRFFNISSKDFYHKVWPFELILPKKLRQDLLSYYLTGEEPKYTEIQVARITPKNLDSEIISSKHAILISSYIEGKNNNSTSSSLPLTIPHSSHLIKDDGVNIPYRFKLIYRGSRDGFSFESFHKNVDNHGPTAVFIKIADSYEIIGGYNPIGWYSYGNYIATGDSFIFSMTDLDDEDISLLQFDSEQQQSFGTMLKISKVRPYFIDGAIFDTQFHGPCFGYGDIWFGHKSRPRYGSCTKVYYEQNIRDNEEEFYVEEIEVFQIIENNFL</sequence>
<reference evidence="3 4" key="1">
    <citation type="journal article" date="2013" name="Proc. Natl. Acad. Sci. U.S.A.">
        <title>Genome of an arbuscular mycorrhizal fungus provides insight into the oldest plant symbiosis.</title>
        <authorList>
            <person name="Tisserant E."/>
            <person name="Malbreil M."/>
            <person name="Kuo A."/>
            <person name="Kohler A."/>
            <person name="Symeonidi A."/>
            <person name="Balestrini R."/>
            <person name="Charron P."/>
            <person name="Duensing N."/>
            <person name="Frei Dit Frey N."/>
            <person name="Gianinazzi-Pearson V."/>
            <person name="Gilbert L.B."/>
            <person name="Handa Y."/>
            <person name="Herr J.R."/>
            <person name="Hijri M."/>
            <person name="Koul R."/>
            <person name="Kawaguchi M."/>
            <person name="Krajinski F."/>
            <person name="Lammers P.J."/>
            <person name="Masclaux F.G."/>
            <person name="Murat C."/>
            <person name="Morin E."/>
            <person name="Ndikumana S."/>
            <person name="Pagni M."/>
            <person name="Petitpierre D."/>
            <person name="Requena N."/>
            <person name="Rosikiewicz P."/>
            <person name="Riley R."/>
            <person name="Saito K."/>
            <person name="San Clemente H."/>
            <person name="Shapiro H."/>
            <person name="van Tuinen D."/>
            <person name="Becard G."/>
            <person name="Bonfante P."/>
            <person name="Paszkowski U."/>
            <person name="Shachar-Hill Y.Y."/>
            <person name="Tuskan G.A."/>
            <person name="Young P.W."/>
            <person name="Sanders I.R."/>
            <person name="Henrissat B."/>
            <person name="Rensing S.A."/>
            <person name="Grigoriev I.V."/>
            <person name="Corradi N."/>
            <person name="Roux C."/>
            <person name="Martin F."/>
        </authorList>
    </citation>
    <scope>NUCLEOTIDE SEQUENCE [LARGE SCALE GENOMIC DNA]</scope>
    <source>
        <strain evidence="3 4">DAOM 197198</strain>
    </source>
</reference>
<evidence type="ECO:0000313" key="4">
    <source>
        <dbReference type="Proteomes" id="UP000018888"/>
    </source>
</evidence>
<evidence type="ECO:0000259" key="2">
    <source>
        <dbReference type="PROSITE" id="PS51886"/>
    </source>
</evidence>
<comment type="caution">
    <text evidence="3">The sequence shown here is derived from an EMBL/GenBank/DDBJ whole genome shotgun (WGS) entry which is preliminary data.</text>
</comment>
<dbReference type="InterPro" id="IPR006571">
    <property type="entry name" value="TLDc_dom"/>
</dbReference>
<dbReference type="EMBL" id="AUPC02000283">
    <property type="protein sequence ID" value="POG62946.1"/>
    <property type="molecule type" value="Genomic_DNA"/>
</dbReference>
<keyword evidence="4" id="KW-1185">Reference proteome</keyword>
<gene>
    <name evidence="3" type="ORF">GLOIN_2v583538</name>
</gene>
<dbReference type="GO" id="GO:0005737">
    <property type="term" value="C:cytoplasm"/>
    <property type="evidence" value="ECO:0007669"/>
    <property type="project" value="TreeGrafter"/>
</dbReference>
<dbReference type="Pfam" id="PF07534">
    <property type="entry name" value="TLD"/>
    <property type="match status" value="1"/>
</dbReference>
<dbReference type="PANTHER" id="PTHR46306:SF1">
    <property type="entry name" value="BTB_POZ DOMAIN-CONTAINING PROTEIN 9"/>
    <property type="match status" value="1"/>
</dbReference>
<dbReference type="Gene3D" id="1.25.40.420">
    <property type="match status" value="1"/>
</dbReference>
<dbReference type="SUPFAM" id="SSF54695">
    <property type="entry name" value="POZ domain"/>
    <property type="match status" value="1"/>
</dbReference>
<evidence type="ECO:0000259" key="1">
    <source>
        <dbReference type="PROSITE" id="PS50097"/>
    </source>
</evidence>
<dbReference type="VEuPathDB" id="FungiDB:RhiirFUN_024973"/>
<evidence type="ECO:0000313" key="3">
    <source>
        <dbReference type="EMBL" id="POG62946.1"/>
    </source>
</evidence>
<dbReference type="PROSITE" id="PS51886">
    <property type="entry name" value="TLDC"/>
    <property type="match status" value="1"/>
</dbReference>
<dbReference type="InterPro" id="IPR011705">
    <property type="entry name" value="BACK"/>
</dbReference>
<dbReference type="InterPro" id="IPR011333">
    <property type="entry name" value="SKP1/BTB/POZ_sf"/>
</dbReference>
<name>A0A2P4PC26_RHIID</name>
<dbReference type="PROSITE" id="PS50097">
    <property type="entry name" value="BTB"/>
    <property type="match status" value="1"/>
</dbReference>
<dbReference type="AlphaFoldDB" id="A0A2P4PC26"/>
<dbReference type="PANTHER" id="PTHR46306">
    <property type="entry name" value="BTB/POZ DOMAIN-CONTAINING PROTEIN 9"/>
    <property type="match status" value="1"/>
</dbReference>
<dbReference type="Proteomes" id="UP000018888">
    <property type="component" value="Unassembled WGS sequence"/>
</dbReference>
<dbReference type="InterPro" id="IPR052407">
    <property type="entry name" value="BTB_POZ_domain_cont_9"/>
</dbReference>
<accession>A0A2P4PC26</accession>
<feature type="domain" description="BTB" evidence="1">
    <location>
        <begin position="56"/>
        <end position="126"/>
    </location>
</feature>
<organism evidence="3 4">
    <name type="scientific">Rhizophagus irregularis (strain DAOM 181602 / DAOM 197198 / MUCL 43194)</name>
    <name type="common">Arbuscular mycorrhizal fungus</name>
    <name type="synonym">Glomus intraradices</name>
    <dbReference type="NCBI Taxonomy" id="747089"/>
    <lineage>
        <taxon>Eukaryota</taxon>
        <taxon>Fungi</taxon>
        <taxon>Fungi incertae sedis</taxon>
        <taxon>Mucoromycota</taxon>
        <taxon>Glomeromycotina</taxon>
        <taxon>Glomeromycetes</taxon>
        <taxon>Glomerales</taxon>
        <taxon>Glomeraceae</taxon>
        <taxon>Rhizophagus</taxon>
    </lineage>
</organism>
<dbReference type="Gene3D" id="3.30.710.10">
    <property type="entry name" value="Potassium Channel Kv1.1, Chain A"/>
    <property type="match status" value="1"/>
</dbReference>
<dbReference type="SMART" id="SM00225">
    <property type="entry name" value="BTB"/>
    <property type="match status" value="1"/>
</dbReference>
<dbReference type="Pfam" id="PF07707">
    <property type="entry name" value="BACK"/>
    <property type="match status" value="1"/>
</dbReference>
<proteinExistence type="predicted"/>
<feature type="domain" description="TLDc" evidence="2">
    <location>
        <begin position="339"/>
        <end position="533"/>
    </location>
</feature>
<dbReference type="Pfam" id="PF00651">
    <property type="entry name" value="BTB"/>
    <property type="match status" value="1"/>
</dbReference>
<protein>
    <recommendedName>
        <fullName evidence="5">Kelch-like protein 17</fullName>
    </recommendedName>
</protein>